<dbReference type="GO" id="GO:0005576">
    <property type="term" value="C:extracellular region"/>
    <property type="evidence" value="ECO:0007669"/>
    <property type="project" value="UniProtKB-SubCell"/>
</dbReference>
<feature type="signal peptide" evidence="5">
    <location>
        <begin position="1"/>
        <end position="16"/>
    </location>
</feature>
<dbReference type="PANTHER" id="PTHR33353">
    <property type="entry name" value="PUTATIVE (AFU_ORTHOLOGUE AFUA_1G12560)-RELATED"/>
    <property type="match status" value="1"/>
</dbReference>
<name>A0A6A6IB50_9PLEO</name>
<dbReference type="CDD" id="cd21175">
    <property type="entry name" value="LPMO_AA9"/>
    <property type="match status" value="1"/>
</dbReference>
<dbReference type="InterPro" id="IPR005103">
    <property type="entry name" value="AA9_LPMO"/>
</dbReference>
<reference evidence="7" key="1">
    <citation type="journal article" date="2020" name="Stud. Mycol.">
        <title>101 Dothideomycetes genomes: a test case for predicting lifestyles and emergence of pathogens.</title>
        <authorList>
            <person name="Haridas S."/>
            <person name="Albert R."/>
            <person name="Binder M."/>
            <person name="Bloem J."/>
            <person name="Labutti K."/>
            <person name="Salamov A."/>
            <person name="Andreopoulos B."/>
            <person name="Baker S."/>
            <person name="Barry K."/>
            <person name="Bills G."/>
            <person name="Bluhm B."/>
            <person name="Cannon C."/>
            <person name="Castanera R."/>
            <person name="Culley D."/>
            <person name="Daum C."/>
            <person name="Ezra D."/>
            <person name="Gonzalez J."/>
            <person name="Henrissat B."/>
            <person name="Kuo A."/>
            <person name="Liang C."/>
            <person name="Lipzen A."/>
            <person name="Lutzoni F."/>
            <person name="Magnuson J."/>
            <person name="Mondo S."/>
            <person name="Nolan M."/>
            <person name="Ohm R."/>
            <person name="Pangilinan J."/>
            <person name="Park H.-J."/>
            <person name="Ramirez L."/>
            <person name="Alfaro M."/>
            <person name="Sun H."/>
            <person name="Tritt A."/>
            <person name="Yoshinaga Y."/>
            <person name="Zwiers L.-H."/>
            <person name="Turgeon B."/>
            <person name="Goodwin S."/>
            <person name="Spatafora J."/>
            <person name="Crous P."/>
            <person name="Grigoriev I."/>
        </authorList>
    </citation>
    <scope>NUCLEOTIDE SEQUENCE</scope>
    <source>
        <strain evidence="7">CBS 122368</strain>
    </source>
</reference>
<evidence type="ECO:0000313" key="8">
    <source>
        <dbReference type="Proteomes" id="UP000800094"/>
    </source>
</evidence>
<dbReference type="Proteomes" id="UP000800094">
    <property type="component" value="Unassembled WGS sequence"/>
</dbReference>
<evidence type="ECO:0000259" key="6">
    <source>
        <dbReference type="Pfam" id="PF03443"/>
    </source>
</evidence>
<sequence>MRSYFLAAALPALTAAHGHVAAVQADGVWYQGWNAALKYQNPIPATVGWQADNLDNGFVSPDAFQSADIVCHKASKSNGAYVSVKPGSKVTFYWDTWPVSHKGPVFDYIAPCNGDCGAIDKASLKFIKLDQGAWISGNDPGTWVTDDLVKNNFSWSTTIPSTLAAGNYVIRHEIIALHAAGQANGAQAYPQCVNFKVSGGSGTATLASEGVPATSFYKASDPGITFNLYSKFTGYTIPGPAVTKMARRAVEGFRGHARAWGM</sequence>
<dbReference type="AlphaFoldDB" id="A0A6A6IB50"/>
<dbReference type="GO" id="GO:0004497">
    <property type="term" value="F:monooxygenase activity"/>
    <property type="evidence" value="ECO:0007669"/>
    <property type="project" value="UniProtKB-KW"/>
</dbReference>
<evidence type="ECO:0000313" key="7">
    <source>
        <dbReference type="EMBL" id="KAF2247152.1"/>
    </source>
</evidence>
<evidence type="ECO:0000256" key="3">
    <source>
        <dbReference type="ARBA" id="ARBA00022525"/>
    </source>
</evidence>
<keyword evidence="7" id="KW-0560">Oxidoreductase</keyword>
<accession>A0A6A6IB50</accession>
<evidence type="ECO:0000256" key="2">
    <source>
        <dbReference type="ARBA" id="ARBA00004613"/>
    </source>
</evidence>
<dbReference type="RefSeq" id="XP_033682156.1">
    <property type="nucleotide sequence ID" value="XM_033832131.1"/>
</dbReference>
<evidence type="ECO:0000256" key="1">
    <source>
        <dbReference type="ARBA" id="ARBA00001973"/>
    </source>
</evidence>
<feature type="domain" description="Auxiliary Activity family 9 catalytic" evidence="6">
    <location>
        <begin position="17"/>
        <end position="232"/>
    </location>
</feature>
<dbReference type="OrthoDB" id="4849160at2759"/>
<dbReference type="EMBL" id="ML987197">
    <property type="protein sequence ID" value="KAF2247152.1"/>
    <property type="molecule type" value="Genomic_DNA"/>
</dbReference>
<comment type="cofactor">
    <cofactor evidence="1">
        <name>Cu(2+)</name>
        <dbReference type="ChEBI" id="CHEBI:29036"/>
    </cofactor>
</comment>
<dbReference type="Pfam" id="PF03443">
    <property type="entry name" value="AA9"/>
    <property type="match status" value="1"/>
</dbReference>
<dbReference type="Gene3D" id="2.70.50.70">
    <property type="match status" value="1"/>
</dbReference>
<keyword evidence="4" id="KW-1015">Disulfide bond</keyword>
<dbReference type="PANTHER" id="PTHR33353:SF34">
    <property type="entry name" value="ENDO-BETA-1,4-GLUCANASE D"/>
    <property type="match status" value="1"/>
</dbReference>
<organism evidence="7 8">
    <name type="scientific">Trematosphaeria pertusa</name>
    <dbReference type="NCBI Taxonomy" id="390896"/>
    <lineage>
        <taxon>Eukaryota</taxon>
        <taxon>Fungi</taxon>
        <taxon>Dikarya</taxon>
        <taxon>Ascomycota</taxon>
        <taxon>Pezizomycotina</taxon>
        <taxon>Dothideomycetes</taxon>
        <taxon>Pleosporomycetidae</taxon>
        <taxon>Pleosporales</taxon>
        <taxon>Massarineae</taxon>
        <taxon>Trematosphaeriaceae</taxon>
        <taxon>Trematosphaeria</taxon>
    </lineage>
</organism>
<protein>
    <submittedName>
        <fullName evidence="7">Lytic polysaccharide monooxygenase</fullName>
    </submittedName>
</protein>
<proteinExistence type="predicted"/>
<keyword evidence="7" id="KW-0503">Monooxygenase</keyword>
<evidence type="ECO:0000256" key="4">
    <source>
        <dbReference type="ARBA" id="ARBA00023157"/>
    </source>
</evidence>
<gene>
    <name evidence="7" type="ORF">BU26DRAFT_551993</name>
</gene>
<dbReference type="InterPro" id="IPR049892">
    <property type="entry name" value="AA9"/>
</dbReference>
<feature type="chain" id="PRO_5025352746" evidence="5">
    <location>
        <begin position="17"/>
        <end position="262"/>
    </location>
</feature>
<keyword evidence="5" id="KW-0732">Signal</keyword>
<evidence type="ECO:0000256" key="5">
    <source>
        <dbReference type="SAM" id="SignalP"/>
    </source>
</evidence>
<keyword evidence="3" id="KW-0964">Secreted</keyword>
<comment type="subcellular location">
    <subcellularLocation>
        <location evidence="2">Secreted</location>
    </subcellularLocation>
</comment>
<keyword evidence="8" id="KW-1185">Reference proteome</keyword>
<dbReference type="GeneID" id="54585461"/>